<dbReference type="GO" id="GO:0017148">
    <property type="term" value="P:negative regulation of translation"/>
    <property type="evidence" value="ECO:0007669"/>
    <property type="project" value="TreeGrafter"/>
</dbReference>
<dbReference type="InterPro" id="IPR036899">
    <property type="entry name" value="Ribosomal_uL13_sf"/>
</dbReference>
<dbReference type="SUPFAM" id="SSF52161">
    <property type="entry name" value="Ribosomal protein L13"/>
    <property type="match status" value="1"/>
</dbReference>
<evidence type="ECO:0000256" key="2">
    <source>
        <dbReference type="ARBA" id="ARBA00022980"/>
    </source>
</evidence>
<evidence type="ECO:0000256" key="6">
    <source>
        <dbReference type="RuleBase" id="RU003877"/>
    </source>
</evidence>
<dbReference type="HAMAP" id="MF_01366">
    <property type="entry name" value="Ribosomal_uL13"/>
    <property type="match status" value="1"/>
</dbReference>
<dbReference type="GO" id="GO:0006412">
    <property type="term" value="P:translation"/>
    <property type="evidence" value="ECO:0007669"/>
    <property type="project" value="InterPro"/>
</dbReference>
<keyword evidence="8" id="KW-1185">Reference proteome</keyword>
<dbReference type="PANTHER" id="PTHR11545:SF3">
    <property type="entry name" value="LARGE RIBOSOMAL SUBUNIT PROTEIN UL13"/>
    <property type="match status" value="1"/>
</dbReference>
<dbReference type="FunFam" id="6.10.250.3250:FF:000001">
    <property type="entry name" value="60S ribosomal protein L13a"/>
    <property type="match status" value="1"/>
</dbReference>
<dbReference type="AlphaFoldDB" id="A0A8X6IE06"/>
<dbReference type="InterPro" id="IPR005755">
    <property type="entry name" value="Ribosomal_uL13_euk/arc"/>
</dbReference>
<comment type="similarity">
    <text evidence="1 6">Belongs to the universal ribosomal protein uL13 family.</text>
</comment>
<dbReference type="PANTHER" id="PTHR11545">
    <property type="entry name" value="RIBOSOMAL PROTEIN L13"/>
    <property type="match status" value="1"/>
</dbReference>
<evidence type="ECO:0000256" key="4">
    <source>
        <dbReference type="ARBA" id="ARBA00035201"/>
    </source>
</evidence>
<dbReference type="EMBL" id="BMAW01089913">
    <property type="protein sequence ID" value="GFS42182.1"/>
    <property type="molecule type" value="Genomic_DNA"/>
</dbReference>
<dbReference type="InterPro" id="IPR023563">
    <property type="entry name" value="Ribosomal_uL13_CS"/>
</dbReference>
<dbReference type="PROSITE" id="PS00783">
    <property type="entry name" value="RIBOSOMAL_L13"/>
    <property type="match status" value="1"/>
</dbReference>
<dbReference type="Gene3D" id="3.90.1180.10">
    <property type="entry name" value="Ribosomal protein L13"/>
    <property type="match status" value="1"/>
</dbReference>
<dbReference type="NCBIfam" id="TIGR01077">
    <property type="entry name" value="L13_A_E"/>
    <property type="match status" value="1"/>
</dbReference>
<dbReference type="GO" id="GO:0003729">
    <property type="term" value="F:mRNA binding"/>
    <property type="evidence" value="ECO:0007669"/>
    <property type="project" value="TreeGrafter"/>
</dbReference>
<dbReference type="InterPro" id="IPR005822">
    <property type="entry name" value="Ribosomal_uL13"/>
</dbReference>
<protein>
    <recommendedName>
        <fullName evidence="4">Large ribosomal subunit protein uL13</fullName>
    </recommendedName>
    <alternativeName>
        <fullName evidence="5">60S ribosomal protein L13a</fullName>
    </alternativeName>
</protein>
<dbReference type="FunFam" id="3.90.1180.10:FF:000002">
    <property type="entry name" value="60S ribosomal protein L16"/>
    <property type="match status" value="1"/>
</dbReference>
<evidence type="ECO:0000313" key="8">
    <source>
        <dbReference type="Proteomes" id="UP000887013"/>
    </source>
</evidence>
<dbReference type="OrthoDB" id="1882297at2759"/>
<comment type="caution">
    <text evidence="7">The sequence shown here is derived from an EMBL/GenBank/DDBJ whole genome shotgun (WGS) entry which is preliminary data.</text>
</comment>
<proteinExistence type="inferred from homology"/>
<gene>
    <name evidence="7" type="primary">RpL13A</name>
    <name evidence="7" type="ORF">NPIL_141971</name>
</gene>
<dbReference type="CDD" id="cd00392">
    <property type="entry name" value="Ribosomal_L13"/>
    <property type="match status" value="1"/>
</dbReference>
<evidence type="ECO:0000313" key="7">
    <source>
        <dbReference type="EMBL" id="GFS42182.1"/>
    </source>
</evidence>
<dbReference type="Proteomes" id="UP000887013">
    <property type="component" value="Unassembled WGS sequence"/>
</dbReference>
<evidence type="ECO:0000256" key="5">
    <source>
        <dbReference type="ARBA" id="ARBA00035367"/>
    </source>
</evidence>
<dbReference type="GO" id="GO:0003735">
    <property type="term" value="F:structural constituent of ribosome"/>
    <property type="evidence" value="ECO:0007669"/>
    <property type="project" value="InterPro"/>
</dbReference>
<dbReference type="GO" id="GO:0022625">
    <property type="term" value="C:cytosolic large ribosomal subunit"/>
    <property type="evidence" value="ECO:0007669"/>
    <property type="project" value="TreeGrafter"/>
</dbReference>
<dbReference type="Pfam" id="PF00572">
    <property type="entry name" value="Ribosomal_L13"/>
    <property type="match status" value="1"/>
</dbReference>
<keyword evidence="3 6" id="KW-0687">Ribonucleoprotein</keyword>
<accession>A0A8X6IE06</accession>
<reference evidence="7" key="1">
    <citation type="submission" date="2020-08" db="EMBL/GenBank/DDBJ databases">
        <title>Multicomponent nature underlies the extraordinary mechanical properties of spider dragline silk.</title>
        <authorList>
            <person name="Kono N."/>
            <person name="Nakamura H."/>
            <person name="Mori M."/>
            <person name="Yoshida Y."/>
            <person name="Ohtoshi R."/>
            <person name="Malay A.D."/>
            <person name="Moran D.A.P."/>
            <person name="Tomita M."/>
            <person name="Numata K."/>
            <person name="Arakawa K."/>
        </authorList>
    </citation>
    <scope>NUCLEOTIDE SEQUENCE</scope>
</reference>
<name>A0A8X6IE06_NEPPI</name>
<keyword evidence="2 6" id="KW-0689">Ribosomal protein</keyword>
<dbReference type="Gene3D" id="6.10.250.3250">
    <property type="match status" value="1"/>
</dbReference>
<sequence length="205" mass="23502">MTGFSEKPIVIDARGHLLGRLAAITAKTILNGQRVTVVRCEGLNISGSFFRSKLKFLSFLRKRCNVNPARGPFHFRSPSKIFWRVVRGMLPHKTKRGAMALKRLRAYEGIPPPFDKKKRMVVPGALRVLKLHPRRKYCTVGRLSHEMGWKYQNVVETLEMKRKAKAAVYYGLKKKDAKLRKLAIEKVAKAIEPQRKILLSYGYNV</sequence>
<evidence type="ECO:0000256" key="3">
    <source>
        <dbReference type="ARBA" id="ARBA00023274"/>
    </source>
</evidence>
<evidence type="ECO:0000256" key="1">
    <source>
        <dbReference type="ARBA" id="ARBA00006227"/>
    </source>
</evidence>
<organism evidence="7 8">
    <name type="scientific">Nephila pilipes</name>
    <name type="common">Giant wood spider</name>
    <name type="synonym">Nephila maculata</name>
    <dbReference type="NCBI Taxonomy" id="299642"/>
    <lineage>
        <taxon>Eukaryota</taxon>
        <taxon>Metazoa</taxon>
        <taxon>Ecdysozoa</taxon>
        <taxon>Arthropoda</taxon>
        <taxon>Chelicerata</taxon>
        <taxon>Arachnida</taxon>
        <taxon>Araneae</taxon>
        <taxon>Araneomorphae</taxon>
        <taxon>Entelegynae</taxon>
        <taxon>Araneoidea</taxon>
        <taxon>Nephilidae</taxon>
        <taxon>Nephila</taxon>
    </lineage>
</organism>